<dbReference type="KEGG" id="ams:AMIS_22520"/>
<evidence type="ECO:0000313" key="1">
    <source>
        <dbReference type="EMBL" id="BAL87472.1"/>
    </source>
</evidence>
<dbReference type="Proteomes" id="UP000007882">
    <property type="component" value="Chromosome"/>
</dbReference>
<evidence type="ECO:0000313" key="2">
    <source>
        <dbReference type="Proteomes" id="UP000007882"/>
    </source>
</evidence>
<name>I0H385_ACTM4</name>
<proteinExistence type="predicted"/>
<accession>I0H385</accession>
<reference evidence="1 2" key="1">
    <citation type="submission" date="2012-02" db="EMBL/GenBank/DDBJ databases">
        <title>Complete genome sequence of Actinoplanes missouriensis 431 (= NBRC 102363).</title>
        <authorList>
            <person name="Ohnishi Y."/>
            <person name="Ishikawa J."/>
            <person name="Sekine M."/>
            <person name="Hosoyama A."/>
            <person name="Harada T."/>
            <person name="Narita H."/>
            <person name="Hata T."/>
            <person name="Konno Y."/>
            <person name="Tutikane K."/>
            <person name="Fujita N."/>
            <person name="Horinouchi S."/>
            <person name="Hayakawa M."/>
        </authorList>
    </citation>
    <scope>NUCLEOTIDE SEQUENCE [LARGE SCALE GENOMIC DNA]</scope>
    <source>
        <strain evidence="2">ATCC 14538 / DSM 43046 / CBS 188.64 / JCM 3121 / NBRC 102363 / NCIMB 12654 / NRRL B-3342 / UNCC 431</strain>
    </source>
</reference>
<keyword evidence="2" id="KW-1185">Reference proteome</keyword>
<dbReference type="HOGENOM" id="CLU_3339020_0_0_11"/>
<dbReference type="AlphaFoldDB" id="I0H385"/>
<sequence>MRHFFLDFLSFFFLSFFDFFATAGLPSSQANAPFTHR</sequence>
<protein>
    <submittedName>
        <fullName evidence="1">Uncharacterized protein</fullName>
    </submittedName>
</protein>
<organism evidence="1 2">
    <name type="scientific">Actinoplanes missouriensis (strain ATCC 14538 / DSM 43046 / CBS 188.64 / JCM 3121 / NBRC 102363 / NCIMB 12654 / NRRL B-3342 / UNCC 431)</name>
    <dbReference type="NCBI Taxonomy" id="512565"/>
    <lineage>
        <taxon>Bacteria</taxon>
        <taxon>Bacillati</taxon>
        <taxon>Actinomycetota</taxon>
        <taxon>Actinomycetes</taxon>
        <taxon>Micromonosporales</taxon>
        <taxon>Micromonosporaceae</taxon>
        <taxon>Actinoplanes</taxon>
    </lineage>
</organism>
<dbReference type="EMBL" id="AP012319">
    <property type="protein sequence ID" value="BAL87472.1"/>
    <property type="molecule type" value="Genomic_DNA"/>
</dbReference>
<gene>
    <name evidence="1" type="ordered locus">AMIS_22520</name>
</gene>